<dbReference type="Gene3D" id="3.40.50.150">
    <property type="entry name" value="Vaccinia Virus protein VP39"/>
    <property type="match status" value="1"/>
</dbReference>
<evidence type="ECO:0000259" key="1">
    <source>
        <dbReference type="Pfam" id="PF05050"/>
    </source>
</evidence>
<sequence length="371" mass="40693">MSITGSYGDALSSVSSTGIGEHQGLSLLDNGTFSRFFISQFRGSDYEPSERSGGCNFEMNGTYTISSSEITFSVDTTGTRLRHDAMVADYEGFPSVAHFLKEKGYVFKGIKKTEGIEIEGGVFFTDIPISINMPDGLILRGIGEAEEENRFIVEEMIERVYFRNGVRIEEEDEVWDVGAHCGLFLWAMVQEAVGDFRYVGFEPVERSRGALRENVKTLLGNGGNWTVYGVAVGKDAGEAEMTHYPRMPGNSALEGHVGERREARATAMKPETAKRLEERAEAVRVEIRPLSSFEGRPTVLKIDVEGAELEVLEGIGEEQWKGLRCVVGEVHDVDGRLETVKGLLEGRGFGVVLEPAGGVADAFILSAIKKI</sequence>
<gene>
    <name evidence="2" type="ORF">TrLO_g12251</name>
</gene>
<dbReference type="InterPro" id="IPR006342">
    <property type="entry name" value="FkbM_mtfrase"/>
</dbReference>
<proteinExistence type="predicted"/>
<dbReference type="Proteomes" id="UP001165122">
    <property type="component" value="Unassembled WGS sequence"/>
</dbReference>
<keyword evidence="3" id="KW-1185">Reference proteome</keyword>
<dbReference type="PANTHER" id="PTHR34203:SF13">
    <property type="entry name" value="EXPRESSED PROTEIN"/>
    <property type="match status" value="1"/>
</dbReference>
<evidence type="ECO:0000313" key="3">
    <source>
        <dbReference type="Proteomes" id="UP001165122"/>
    </source>
</evidence>
<dbReference type="SUPFAM" id="SSF53335">
    <property type="entry name" value="S-adenosyl-L-methionine-dependent methyltransferases"/>
    <property type="match status" value="1"/>
</dbReference>
<dbReference type="InterPro" id="IPR052514">
    <property type="entry name" value="SAM-dependent_MTase"/>
</dbReference>
<protein>
    <recommendedName>
        <fullName evidence="1">Methyltransferase FkbM domain-containing protein</fullName>
    </recommendedName>
</protein>
<dbReference type="OrthoDB" id="202135at2759"/>
<accession>A0A9W7KUB9</accession>
<dbReference type="InterPro" id="IPR029063">
    <property type="entry name" value="SAM-dependent_MTases_sf"/>
</dbReference>
<organism evidence="2 3">
    <name type="scientific">Triparma laevis f. longispina</name>
    <dbReference type="NCBI Taxonomy" id="1714387"/>
    <lineage>
        <taxon>Eukaryota</taxon>
        <taxon>Sar</taxon>
        <taxon>Stramenopiles</taxon>
        <taxon>Ochrophyta</taxon>
        <taxon>Bolidophyceae</taxon>
        <taxon>Parmales</taxon>
        <taxon>Triparmaceae</taxon>
        <taxon>Triparma</taxon>
    </lineage>
</organism>
<reference evidence="3" key="1">
    <citation type="journal article" date="2023" name="Commun. Biol.">
        <title>Genome analysis of Parmales, the sister group of diatoms, reveals the evolutionary specialization of diatoms from phago-mixotrophs to photoautotrophs.</title>
        <authorList>
            <person name="Ban H."/>
            <person name="Sato S."/>
            <person name="Yoshikawa S."/>
            <person name="Yamada K."/>
            <person name="Nakamura Y."/>
            <person name="Ichinomiya M."/>
            <person name="Sato N."/>
            <person name="Blanc-Mathieu R."/>
            <person name="Endo H."/>
            <person name="Kuwata A."/>
            <person name="Ogata H."/>
        </authorList>
    </citation>
    <scope>NUCLEOTIDE SEQUENCE [LARGE SCALE GENOMIC DNA]</scope>
    <source>
        <strain evidence="3">NIES 3700</strain>
    </source>
</reference>
<evidence type="ECO:0000313" key="2">
    <source>
        <dbReference type="EMBL" id="GMI11600.1"/>
    </source>
</evidence>
<comment type="caution">
    <text evidence="2">The sequence shown here is derived from an EMBL/GenBank/DDBJ whole genome shotgun (WGS) entry which is preliminary data.</text>
</comment>
<dbReference type="AlphaFoldDB" id="A0A9W7KUB9"/>
<dbReference type="NCBIfam" id="TIGR01444">
    <property type="entry name" value="fkbM_fam"/>
    <property type="match status" value="1"/>
</dbReference>
<dbReference type="PANTHER" id="PTHR34203">
    <property type="entry name" value="METHYLTRANSFERASE, FKBM FAMILY PROTEIN"/>
    <property type="match status" value="1"/>
</dbReference>
<dbReference type="Pfam" id="PF05050">
    <property type="entry name" value="Methyltransf_21"/>
    <property type="match status" value="1"/>
</dbReference>
<dbReference type="EMBL" id="BRXW01000165">
    <property type="protein sequence ID" value="GMI11600.1"/>
    <property type="molecule type" value="Genomic_DNA"/>
</dbReference>
<feature type="domain" description="Methyltransferase FkbM" evidence="1">
    <location>
        <begin position="176"/>
        <end position="334"/>
    </location>
</feature>
<name>A0A9W7KUB9_9STRA</name>